<gene>
    <name evidence="3" type="ORF">NE857_10115</name>
</gene>
<protein>
    <submittedName>
        <fullName evidence="3">DUF3291 domain-containing protein</fullName>
    </submittedName>
</protein>
<dbReference type="RefSeq" id="WP_254420760.1">
    <property type="nucleotide sequence ID" value="NZ_BAAAJB010000021.1"/>
</dbReference>
<evidence type="ECO:0000313" key="4">
    <source>
        <dbReference type="Proteomes" id="UP001055940"/>
    </source>
</evidence>
<name>A0ABY5DEW7_9ACTN</name>
<dbReference type="InterPro" id="IPR011008">
    <property type="entry name" value="Dimeric_a/b-barrel"/>
</dbReference>
<dbReference type="InterPro" id="IPR021708">
    <property type="entry name" value="DUF3291"/>
</dbReference>
<organism evidence="3 4">
    <name type="scientific">Nocardiopsis exhalans</name>
    <dbReference type="NCBI Taxonomy" id="163604"/>
    <lineage>
        <taxon>Bacteria</taxon>
        <taxon>Bacillati</taxon>
        <taxon>Actinomycetota</taxon>
        <taxon>Actinomycetes</taxon>
        <taxon>Streptosporangiales</taxon>
        <taxon>Nocardiopsidaceae</taxon>
        <taxon>Nocardiopsis</taxon>
    </lineage>
</organism>
<proteinExistence type="predicted"/>
<dbReference type="SUPFAM" id="SSF54909">
    <property type="entry name" value="Dimeric alpha+beta barrel"/>
    <property type="match status" value="1"/>
</dbReference>
<reference evidence="3" key="1">
    <citation type="submission" date="2022-06" db="EMBL/GenBank/DDBJ databases">
        <authorList>
            <person name="Ping M."/>
        </authorList>
    </citation>
    <scope>NUCLEOTIDE SEQUENCE</scope>
    <source>
        <strain evidence="3">JCM11759T</strain>
    </source>
</reference>
<feature type="region of interest" description="Disordered" evidence="1">
    <location>
        <begin position="1"/>
        <end position="27"/>
    </location>
</feature>
<keyword evidence="4" id="KW-1185">Reference proteome</keyword>
<evidence type="ECO:0000259" key="2">
    <source>
        <dbReference type="Pfam" id="PF11695"/>
    </source>
</evidence>
<sequence length="163" mass="18472">MRSHLPRRTDRHVNTRTKATRSRCTASEPARTAHWTVLVEARTITGNREHLRPLVAALRAQAEDHLGHLGEVHFTDEGDRIRLVSRWRSPADLRSFVERTHRELLVYRAEAGRFPTVERTLWWSTTGTGVSAAEVEERTELLRTRGPSPRAFTLASPVPAPVG</sequence>
<dbReference type="EMBL" id="CP099837">
    <property type="protein sequence ID" value="USY21924.1"/>
    <property type="molecule type" value="Genomic_DNA"/>
</dbReference>
<dbReference type="Pfam" id="PF11695">
    <property type="entry name" value="DUF3291"/>
    <property type="match status" value="1"/>
</dbReference>
<evidence type="ECO:0000313" key="3">
    <source>
        <dbReference type="EMBL" id="USY21924.1"/>
    </source>
</evidence>
<feature type="domain" description="DUF3291" evidence="2">
    <location>
        <begin position="72"/>
        <end position="156"/>
    </location>
</feature>
<evidence type="ECO:0000256" key="1">
    <source>
        <dbReference type="SAM" id="MobiDB-lite"/>
    </source>
</evidence>
<accession>A0ABY5DEW7</accession>
<dbReference type="Proteomes" id="UP001055940">
    <property type="component" value="Chromosome"/>
</dbReference>